<dbReference type="EMBL" id="CP000089">
    <property type="protein sequence ID" value="AAZ47410.1"/>
    <property type="molecule type" value="Genomic_DNA"/>
</dbReference>
<organism evidence="2">
    <name type="scientific">Dechloromonas aromatica (strain RCB)</name>
    <dbReference type="NCBI Taxonomy" id="159087"/>
    <lineage>
        <taxon>Bacteria</taxon>
        <taxon>Pseudomonadati</taxon>
        <taxon>Pseudomonadota</taxon>
        <taxon>Betaproteobacteria</taxon>
        <taxon>Rhodocyclales</taxon>
        <taxon>Azonexaceae</taxon>
        <taxon>Dechloromonas</taxon>
    </lineage>
</organism>
<keyword evidence="1" id="KW-1133">Transmembrane helix</keyword>
<reference evidence="2" key="1">
    <citation type="submission" date="2005-08" db="EMBL/GenBank/DDBJ databases">
        <title>Complete sequence of Dechloromonas aromatica RCB.</title>
        <authorList>
            <person name="Salinero K.K."/>
            <person name="Copeland A."/>
            <person name="Lucas S."/>
            <person name="Lapidus A."/>
            <person name="Barry K."/>
            <person name="Detter J.C."/>
            <person name="Glavina T."/>
            <person name="Hammon N."/>
            <person name="Israni S."/>
            <person name="Pitluck S."/>
            <person name="Di Bartolo G."/>
            <person name="Trong S."/>
            <person name="Schmutz J."/>
            <person name="Larimer F."/>
            <person name="Land M."/>
            <person name="Ivanova N."/>
            <person name="Richardson P."/>
        </authorList>
    </citation>
    <scope>NUCLEOTIDE SEQUENCE</scope>
    <source>
        <strain evidence="2">RCB</strain>
    </source>
</reference>
<protein>
    <submittedName>
        <fullName evidence="2">Uncharacterized protein</fullName>
    </submittedName>
</protein>
<accession>Q47CM1</accession>
<sequence>MLHLYFSGFPWATYTEKRSQLVRRSLEAIMCKLITAAIVALSLLATPAHADRGYGHRGYSQHGGGGSGWAGLAIFGALTGLAIMADRTRPVYVDPYYVGPVYPQQPVYVEQPPAPAPANSGAVWYYCGSSAMYYPYTQACPEGWQAVPARPY</sequence>
<keyword evidence="1" id="KW-0812">Transmembrane</keyword>
<proteinExistence type="predicted"/>
<name>Q47CM1_DECAR</name>
<gene>
    <name evidence="2" type="ordered locus">Daro_2680</name>
</gene>
<feature type="transmembrane region" description="Helical" evidence="1">
    <location>
        <begin position="66"/>
        <end position="85"/>
    </location>
</feature>
<dbReference type="AlphaFoldDB" id="Q47CM1"/>
<evidence type="ECO:0000256" key="1">
    <source>
        <dbReference type="SAM" id="Phobius"/>
    </source>
</evidence>
<evidence type="ECO:0000313" key="2">
    <source>
        <dbReference type="EMBL" id="AAZ47410.1"/>
    </source>
</evidence>
<dbReference type="KEGG" id="dar:Daro_2680"/>
<dbReference type="HOGENOM" id="CLU_135590_0_0_4"/>
<keyword evidence="1" id="KW-0472">Membrane</keyword>